<feature type="region of interest" description="Disordered" evidence="1">
    <location>
        <begin position="157"/>
        <end position="193"/>
    </location>
</feature>
<evidence type="ECO:0000313" key="3">
    <source>
        <dbReference type="Proteomes" id="UP001212997"/>
    </source>
</evidence>
<gene>
    <name evidence="2" type="ORF">NLI96_g12207</name>
</gene>
<proteinExistence type="predicted"/>
<dbReference type="EMBL" id="JANAWD010000964">
    <property type="protein sequence ID" value="KAJ3474875.1"/>
    <property type="molecule type" value="Genomic_DNA"/>
</dbReference>
<reference evidence="2" key="1">
    <citation type="submission" date="2022-07" db="EMBL/GenBank/DDBJ databases">
        <title>Genome Sequence of Physisporinus lineatus.</title>
        <authorList>
            <person name="Buettner E."/>
        </authorList>
    </citation>
    <scope>NUCLEOTIDE SEQUENCE</scope>
    <source>
        <strain evidence="2">VT162</strain>
    </source>
</reference>
<name>A0AAD5US03_9APHY</name>
<comment type="caution">
    <text evidence="2">The sequence shown here is derived from an EMBL/GenBank/DDBJ whole genome shotgun (WGS) entry which is preliminary data.</text>
</comment>
<sequence length="292" mass="31811">MAADTSGFLTFCTGSDESDEGPVVPFNADHLAVQWATTMKAIQLDFDNAIAEEGDAKEAVISSLTAYIQFCPNLHTVKLFIARGTLWVLRQLPGVLSGLVSLRRIAFWLLTEAEADVILLGDNKMAWTTLDKNLGDSAKFRSLEYVEVLCGGSGGEEVPSWWQNDTGSVEDGESDSGRESDGEEGETETREECSSLAIESLRVEKGKQRQGLPWGAELTSDRLADLHHTMNEVAYFHRRQKPLTDLFPCLSKRGVLCHEIGVPATASACSSNPSTTARTLLISVAPLQTCLK</sequence>
<keyword evidence="3" id="KW-1185">Reference proteome</keyword>
<evidence type="ECO:0000313" key="2">
    <source>
        <dbReference type="EMBL" id="KAJ3474875.1"/>
    </source>
</evidence>
<accession>A0AAD5US03</accession>
<protein>
    <submittedName>
        <fullName evidence="2">Uncharacterized protein</fullName>
    </submittedName>
</protein>
<evidence type="ECO:0000256" key="1">
    <source>
        <dbReference type="SAM" id="MobiDB-lite"/>
    </source>
</evidence>
<organism evidence="2 3">
    <name type="scientific">Meripilus lineatus</name>
    <dbReference type="NCBI Taxonomy" id="2056292"/>
    <lineage>
        <taxon>Eukaryota</taxon>
        <taxon>Fungi</taxon>
        <taxon>Dikarya</taxon>
        <taxon>Basidiomycota</taxon>
        <taxon>Agaricomycotina</taxon>
        <taxon>Agaricomycetes</taxon>
        <taxon>Polyporales</taxon>
        <taxon>Meripilaceae</taxon>
        <taxon>Meripilus</taxon>
    </lineage>
</organism>
<dbReference type="Proteomes" id="UP001212997">
    <property type="component" value="Unassembled WGS sequence"/>
</dbReference>
<dbReference type="AlphaFoldDB" id="A0AAD5US03"/>